<dbReference type="Gene3D" id="1.10.443.10">
    <property type="entry name" value="Intergrase catalytic core"/>
    <property type="match status" value="1"/>
</dbReference>
<reference evidence="4 5" key="1">
    <citation type="submission" date="2017-11" db="EMBL/GenBank/DDBJ databases">
        <title>Complete genome sequence of Herbaspirillum rubrisubalbicans DSM 11543.</title>
        <authorList>
            <person name="Chen M."/>
            <person name="An Q."/>
        </authorList>
    </citation>
    <scope>NUCLEOTIDE SEQUENCE [LARGE SCALE GENOMIC DNA]</scope>
    <source>
        <strain evidence="4 5">DSM 11543</strain>
    </source>
</reference>
<evidence type="ECO:0000313" key="4">
    <source>
        <dbReference type="EMBL" id="AYR24595.1"/>
    </source>
</evidence>
<dbReference type="GO" id="GO:0016787">
    <property type="term" value="F:hydrolase activity"/>
    <property type="evidence" value="ECO:0007669"/>
    <property type="project" value="UniProtKB-KW"/>
</dbReference>
<accession>A0AAD0UBK5</accession>
<keyword evidence="4" id="KW-0378">Hydrolase</keyword>
<dbReference type="GO" id="GO:0015074">
    <property type="term" value="P:DNA integration"/>
    <property type="evidence" value="ECO:0007669"/>
    <property type="project" value="UniProtKB-KW"/>
</dbReference>
<dbReference type="AlphaFoldDB" id="A0AAD0UBK5"/>
<keyword evidence="2" id="KW-0229">DNA integration</keyword>
<protein>
    <submittedName>
        <fullName evidence="4">Alpha/beta hydrolase</fullName>
    </submittedName>
</protein>
<dbReference type="PANTHER" id="PTHR30629">
    <property type="entry name" value="PROPHAGE INTEGRASE"/>
    <property type="match status" value="1"/>
</dbReference>
<dbReference type="EMBL" id="CP024996">
    <property type="protein sequence ID" value="AYR24595.1"/>
    <property type="molecule type" value="Genomic_DNA"/>
</dbReference>
<dbReference type="InterPro" id="IPR050808">
    <property type="entry name" value="Phage_Integrase"/>
</dbReference>
<dbReference type="InterPro" id="IPR013762">
    <property type="entry name" value="Integrase-like_cat_sf"/>
</dbReference>
<dbReference type="SUPFAM" id="SSF56349">
    <property type="entry name" value="DNA breaking-rejoining enzymes"/>
    <property type="match status" value="1"/>
</dbReference>
<sequence>MRYYEGHVRQRWGERGAREVWRIFARTLGEFGQVAAHEINEDSAGKFLSTFLDRPIQGSITRRELGAAWDYAIKQGWLPPDTVNVWRLVLRGAFKSKGVRVKGVHRGPRKRLLSVAELAVLLPWLRHFTSANEDILTLFAWTCAPGKDICAMHASQISQEPDGWWWTIPQDKLRARRRDAAMDHRVPLVGRALEIVRRRVQASSTGYLFEGRKGGGFDPKNVGVAVWNAREDCESRPDYQRPRLPISDWTPNDLRRSTAQLLLALECPQEMVAAVQGCQTRRLRLANDRHSDDALRRLWLTRLAQVLEPLMQGRLPAPWSEEELAA</sequence>
<dbReference type="GO" id="GO:0006310">
    <property type="term" value="P:DNA recombination"/>
    <property type="evidence" value="ECO:0007669"/>
    <property type="project" value="UniProtKB-KW"/>
</dbReference>
<dbReference type="GO" id="GO:0003677">
    <property type="term" value="F:DNA binding"/>
    <property type="evidence" value="ECO:0007669"/>
    <property type="project" value="InterPro"/>
</dbReference>
<evidence type="ECO:0000256" key="3">
    <source>
        <dbReference type="ARBA" id="ARBA00023172"/>
    </source>
</evidence>
<evidence type="ECO:0000313" key="5">
    <source>
        <dbReference type="Proteomes" id="UP000269199"/>
    </source>
</evidence>
<dbReference type="PANTHER" id="PTHR30629:SF2">
    <property type="entry name" value="PROPHAGE INTEGRASE INTS-RELATED"/>
    <property type="match status" value="1"/>
</dbReference>
<organism evidence="4 5">
    <name type="scientific">Herbaspirillum rubrisubalbicans</name>
    <dbReference type="NCBI Taxonomy" id="80842"/>
    <lineage>
        <taxon>Bacteria</taxon>
        <taxon>Pseudomonadati</taxon>
        <taxon>Pseudomonadota</taxon>
        <taxon>Betaproteobacteria</taxon>
        <taxon>Burkholderiales</taxon>
        <taxon>Oxalobacteraceae</taxon>
        <taxon>Herbaspirillum</taxon>
    </lineage>
</organism>
<keyword evidence="3" id="KW-0233">DNA recombination</keyword>
<comment type="similarity">
    <text evidence="1">Belongs to the 'phage' integrase family.</text>
</comment>
<gene>
    <name evidence="4" type="ORF">RC54_12525</name>
</gene>
<dbReference type="Proteomes" id="UP000269199">
    <property type="component" value="Chromosome"/>
</dbReference>
<proteinExistence type="inferred from homology"/>
<evidence type="ECO:0000256" key="2">
    <source>
        <dbReference type="ARBA" id="ARBA00022908"/>
    </source>
</evidence>
<name>A0AAD0UBK5_9BURK</name>
<dbReference type="InterPro" id="IPR011010">
    <property type="entry name" value="DNA_brk_join_enz"/>
</dbReference>
<evidence type="ECO:0000256" key="1">
    <source>
        <dbReference type="ARBA" id="ARBA00008857"/>
    </source>
</evidence>